<proteinExistence type="predicted"/>
<dbReference type="EMBL" id="JASNQZ010000006">
    <property type="protein sequence ID" value="KAL0955390.1"/>
    <property type="molecule type" value="Genomic_DNA"/>
</dbReference>
<sequence length="132" mass="13795">MTTVLVWASQLQYDPPPSPSSRYPALSWKANQPIFIDQPSAGGSPLTYSPYAAASSVPDPWADPTPSAIVTSSMAVSQAASSPSSTLTALTSGPPTATSSKTIVAVIKHARKLNVPRLSRSSILSSRLFLVP</sequence>
<dbReference type="Proteomes" id="UP001556367">
    <property type="component" value="Unassembled WGS sequence"/>
</dbReference>
<evidence type="ECO:0000313" key="2">
    <source>
        <dbReference type="Proteomes" id="UP001556367"/>
    </source>
</evidence>
<organism evidence="1 2">
    <name type="scientific">Hohenbuehelia grisea</name>
    <dbReference type="NCBI Taxonomy" id="104357"/>
    <lineage>
        <taxon>Eukaryota</taxon>
        <taxon>Fungi</taxon>
        <taxon>Dikarya</taxon>
        <taxon>Basidiomycota</taxon>
        <taxon>Agaricomycotina</taxon>
        <taxon>Agaricomycetes</taxon>
        <taxon>Agaricomycetidae</taxon>
        <taxon>Agaricales</taxon>
        <taxon>Pleurotineae</taxon>
        <taxon>Pleurotaceae</taxon>
        <taxon>Hohenbuehelia</taxon>
    </lineage>
</organism>
<name>A0ABR3JJR1_9AGAR</name>
<gene>
    <name evidence="1" type="ORF">HGRIS_001637</name>
</gene>
<protein>
    <submittedName>
        <fullName evidence="1">Uncharacterized protein</fullName>
    </submittedName>
</protein>
<accession>A0ABR3JJR1</accession>
<keyword evidence="2" id="KW-1185">Reference proteome</keyword>
<reference evidence="2" key="1">
    <citation type="submission" date="2024-06" db="EMBL/GenBank/DDBJ databases">
        <title>Multi-omics analyses provide insights into the biosynthesis of the anticancer antibiotic pleurotin in Hohenbuehelia grisea.</title>
        <authorList>
            <person name="Weaver J.A."/>
            <person name="Alberti F."/>
        </authorList>
    </citation>
    <scope>NUCLEOTIDE SEQUENCE [LARGE SCALE GENOMIC DNA]</scope>
    <source>
        <strain evidence="2">T-177</strain>
    </source>
</reference>
<evidence type="ECO:0000313" key="1">
    <source>
        <dbReference type="EMBL" id="KAL0955390.1"/>
    </source>
</evidence>
<comment type="caution">
    <text evidence="1">The sequence shown here is derived from an EMBL/GenBank/DDBJ whole genome shotgun (WGS) entry which is preliminary data.</text>
</comment>